<organism evidence="3 4">
    <name type="scientific">Oharaeibacter diazotrophicus</name>
    <dbReference type="NCBI Taxonomy" id="1920512"/>
    <lineage>
        <taxon>Bacteria</taxon>
        <taxon>Pseudomonadati</taxon>
        <taxon>Pseudomonadota</taxon>
        <taxon>Alphaproteobacteria</taxon>
        <taxon>Hyphomicrobiales</taxon>
        <taxon>Pleomorphomonadaceae</taxon>
        <taxon>Oharaeibacter</taxon>
    </lineage>
</organism>
<dbReference type="PANTHER" id="PTHR43798">
    <property type="entry name" value="MONOACYLGLYCEROL LIPASE"/>
    <property type="match status" value="1"/>
</dbReference>
<evidence type="ECO:0000313" key="4">
    <source>
        <dbReference type="Proteomes" id="UP000294547"/>
    </source>
</evidence>
<dbReference type="InterPro" id="IPR050266">
    <property type="entry name" value="AB_hydrolase_sf"/>
</dbReference>
<reference evidence="3 4" key="1">
    <citation type="submission" date="2019-03" db="EMBL/GenBank/DDBJ databases">
        <title>Genomic Encyclopedia of Type Strains, Phase IV (KMG-IV): sequencing the most valuable type-strain genomes for metagenomic binning, comparative biology and taxonomic classification.</title>
        <authorList>
            <person name="Goeker M."/>
        </authorList>
    </citation>
    <scope>NUCLEOTIDE SEQUENCE [LARGE SCALE GENOMIC DNA]</scope>
    <source>
        <strain evidence="3 4">DSM 102969</strain>
    </source>
</reference>
<accession>A0A4R6RD61</accession>
<dbReference type="PRINTS" id="PR00111">
    <property type="entry name" value="ABHYDROLASE"/>
</dbReference>
<dbReference type="Gene3D" id="3.40.50.1820">
    <property type="entry name" value="alpha/beta hydrolase"/>
    <property type="match status" value="1"/>
</dbReference>
<feature type="domain" description="AB hydrolase-1" evidence="2">
    <location>
        <begin position="66"/>
        <end position="189"/>
    </location>
</feature>
<dbReference type="PANTHER" id="PTHR43798:SF5">
    <property type="entry name" value="MONOACYLGLYCEROL LIPASE ABHD6"/>
    <property type="match status" value="1"/>
</dbReference>
<dbReference type="GO" id="GO:0016020">
    <property type="term" value="C:membrane"/>
    <property type="evidence" value="ECO:0007669"/>
    <property type="project" value="TreeGrafter"/>
</dbReference>
<keyword evidence="4" id="KW-1185">Reference proteome</keyword>
<dbReference type="GO" id="GO:0047372">
    <property type="term" value="F:monoacylglycerol lipase activity"/>
    <property type="evidence" value="ECO:0007669"/>
    <property type="project" value="TreeGrafter"/>
</dbReference>
<dbReference type="InterPro" id="IPR000073">
    <property type="entry name" value="AB_hydrolase_1"/>
</dbReference>
<dbReference type="SUPFAM" id="SSF53474">
    <property type="entry name" value="alpha/beta-Hydrolases"/>
    <property type="match status" value="1"/>
</dbReference>
<feature type="region of interest" description="Disordered" evidence="1">
    <location>
        <begin position="1"/>
        <end position="23"/>
    </location>
</feature>
<dbReference type="EMBL" id="SNXY01000008">
    <property type="protein sequence ID" value="TDP84123.1"/>
    <property type="molecule type" value="Genomic_DNA"/>
</dbReference>
<proteinExistence type="predicted"/>
<evidence type="ECO:0000313" key="3">
    <source>
        <dbReference type="EMBL" id="TDP84123.1"/>
    </source>
</evidence>
<gene>
    <name evidence="3" type="ORF">EDD54_2726</name>
</gene>
<name>A0A4R6RD61_9HYPH</name>
<dbReference type="InterPro" id="IPR029058">
    <property type="entry name" value="AB_hydrolase_fold"/>
</dbReference>
<evidence type="ECO:0000259" key="2">
    <source>
        <dbReference type="Pfam" id="PF00561"/>
    </source>
</evidence>
<dbReference type="Pfam" id="PF00561">
    <property type="entry name" value="Abhydrolase_1"/>
    <property type="match status" value="1"/>
</dbReference>
<protein>
    <submittedName>
        <fullName evidence="3">Pimeloyl-ACP methyl ester carboxylesterase</fullName>
    </submittedName>
</protein>
<sequence length="292" mass="30365">MTTATTPRHANGEPTPRPGRPLRRRSVAALAAAVLLLAGCASVDGVVTAPLAGRAVEHVVAGRGAPTVVFENGLGGRLEWWAKVLPAVAAETTVFAYDRPGIGASAPAGTPRDGSTIVEELRATLRARGLAPPYVLVGHSLGGLYVQLYARRHPDEVAGMVLVDSTHPEQLTGAGARENWPTWVKLFVDLSISGDAEKELDALPATGAALLTLPPYTGGPVVVLSAAAPMRETSALGRDGAAKRVDILRLNPGARQVWVDGGHVIPLEHPEAVVAAIRDVLARIRAGARPAP</sequence>
<dbReference type="GO" id="GO:0046464">
    <property type="term" value="P:acylglycerol catabolic process"/>
    <property type="evidence" value="ECO:0007669"/>
    <property type="project" value="TreeGrafter"/>
</dbReference>
<dbReference type="Proteomes" id="UP000294547">
    <property type="component" value="Unassembled WGS sequence"/>
</dbReference>
<dbReference type="AlphaFoldDB" id="A0A4R6RD61"/>
<dbReference type="OrthoDB" id="9793083at2"/>
<evidence type="ECO:0000256" key="1">
    <source>
        <dbReference type="SAM" id="MobiDB-lite"/>
    </source>
</evidence>
<comment type="caution">
    <text evidence="3">The sequence shown here is derived from an EMBL/GenBank/DDBJ whole genome shotgun (WGS) entry which is preliminary data.</text>
</comment>